<protein>
    <submittedName>
        <fullName evidence="2">Uncharacterized protein</fullName>
    </submittedName>
</protein>
<keyword evidence="3" id="KW-1185">Reference proteome</keyword>
<dbReference type="EMBL" id="BAAAHP010000050">
    <property type="protein sequence ID" value="GAA0930710.1"/>
    <property type="molecule type" value="Genomic_DNA"/>
</dbReference>
<evidence type="ECO:0000256" key="1">
    <source>
        <dbReference type="SAM" id="MobiDB-lite"/>
    </source>
</evidence>
<reference evidence="2 3" key="1">
    <citation type="journal article" date="2019" name="Int. J. Syst. Evol. Microbiol.">
        <title>The Global Catalogue of Microorganisms (GCM) 10K type strain sequencing project: providing services to taxonomists for standard genome sequencing and annotation.</title>
        <authorList>
            <consortium name="The Broad Institute Genomics Platform"/>
            <consortium name="The Broad Institute Genome Sequencing Center for Infectious Disease"/>
            <person name="Wu L."/>
            <person name="Ma J."/>
        </authorList>
    </citation>
    <scope>NUCLEOTIDE SEQUENCE [LARGE SCALE GENOMIC DNA]</scope>
    <source>
        <strain evidence="2 3">JCM 11117</strain>
    </source>
</reference>
<proteinExistence type="predicted"/>
<evidence type="ECO:0000313" key="3">
    <source>
        <dbReference type="Proteomes" id="UP001499967"/>
    </source>
</evidence>
<dbReference type="RefSeq" id="WP_343940833.1">
    <property type="nucleotide sequence ID" value="NZ_BAAAHP010000050.1"/>
</dbReference>
<organism evidence="2 3">
    <name type="scientific">Pseudonocardia zijingensis</name>
    <dbReference type="NCBI Taxonomy" id="153376"/>
    <lineage>
        <taxon>Bacteria</taxon>
        <taxon>Bacillati</taxon>
        <taxon>Actinomycetota</taxon>
        <taxon>Actinomycetes</taxon>
        <taxon>Pseudonocardiales</taxon>
        <taxon>Pseudonocardiaceae</taxon>
        <taxon>Pseudonocardia</taxon>
    </lineage>
</organism>
<evidence type="ECO:0000313" key="2">
    <source>
        <dbReference type="EMBL" id="GAA0930710.1"/>
    </source>
</evidence>
<name>A0ABN1PN52_9PSEU</name>
<feature type="region of interest" description="Disordered" evidence="1">
    <location>
        <begin position="37"/>
        <end position="59"/>
    </location>
</feature>
<accession>A0ABN1PN52</accession>
<gene>
    <name evidence="2" type="ORF">GCM10009559_18230</name>
</gene>
<sequence length="59" mass="6367">MGDDEHAFEAGDIIRIALPDGGGELRFMVSDVRDDGGVEATSLIPDPENADRASPPWER</sequence>
<comment type="caution">
    <text evidence="2">The sequence shown here is derived from an EMBL/GenBank/DDBJ whole genome shotgun (WGS) entry which is preliminary data.</text>
</comment>
<dbReference type="Proteomes" id="UP001499967">
    <property type="component" value="Unassembled WGS sequence"/>
</dbReference>